<dbReference type="InterPro" id="IPR002797">
    <property type="entry name" value="Polysacc_synth"/>
</dbReference>
<evidence type="ECO:0000256" key="6">
    <source>
        <dbReference type="SAM" id="Phobius"/>
    </source>
</evidence>
<dbReference type="CDD" id="cd13128">
    <property type="entry name" value="MATE_Wzx_like"/>
    <property type="match status" value="1"/>
</dbReference>
<feature type="transmembrane region" description="Helical" evidence="6">
    <location>
        <begin position="251"/>
        <end position="267"/>
    </location>
</feature>
<keyword evidence="3 6" id="KW-0812">Transmembrane</keyword>
<dbReference type="Pfam" id="PF01943">
    <property type="entry name" value="Polysacc_synt"/>
    <property type="match status" value="1"/>
</dbReference>
<dbReference type="EMBL" id="CP139965">
    <property type="protein sequence ID" value="WQD80309.1"/>
    <property type="molecule type" value="Genomic_DNA"/>
</dbReference>
<dbReference type="InterPro" id="IPR050833">
    <property type="entry name" value="Poly_Biosynth_Transport"/>
</dbReference>
<evidence type="ECO:0000313" key="8">
    <source>
        <dbReference type="Proteomes" id="UP001325479"/>
    </source>
</evidence>
<keyword evidence="5 6" id="KW-0472">Membrane</keyword>
<feature type="transmembrane region" description="Helical" evidence="6">
    <location>
        <begin position="85"/>
        <end position="109"/>
    </location>
</feature>
<feature type="transmembrane region" description="Helical" evidence="6">
    <location>
        <begin position="429"/>
        <end position="448"/>
    </location>
</feature>
<comment type="subcellular location">
    <subcellularLocation>
        <location evidence="1">Cell membrane</location>
        <topology evidence="1">Multi-pass membrane protein</topology>
    </subcellularLocation>
</comment>
<proteinExistence type="predicted"/>
<feature type="transmembrane region" description="Helical" evidence="6">
    <location>
        <begin position="336"/>
        <end position="360"/>
    </location>
</feature>
<gene>
    <name evidence="7" type="ORF">U0042_11845</name>
</gene>
<evidence type="ECO:0000256" key="3">
    <source>
        <dbReference type="ARBA" id="ARBA00022692"/>
    </source>
</evidence>
<dbReference type="PANTHER" id="PTHR30250:SF26">
    <property type="entry name" value="PSMA PROTEIN"/>
    <property type="match status" value="1"/>
</dbReference>
<keyword evidence="2" id="KW-1003">Cell membrane</keyword>
<evidence type="ECO:0000256" key="2">
    <source>
        <dbReference type="ARBA" id="ARBA00022475"/>
    </source>
</evidence>
<feature type="transmembrane region" description="Helical" evidence="6">
    <location>
        <begin position="189"/>
        <end position="213"/>
    </location>
</feature>
<feature type="transmembrane region" description="Helical" evidence="6">
    <location>
        <begin position="305"/>
        <end position="324"/>
    </location>
</feature>
<evidence type="ECO:0000256" key="5">
    <source>
        <dbReference type="ARBA" id="ARBA00023136"/>
    </source>
</evidence>
<feature type="transmembrane region" description="Helical" evidence="6">
    <location>
        <begin position="129"/>
        <end position="151"/>
    </location>
</feature>
<accession>A0ABZ0WSC7</accession>
<keyword evidence="8" id="KW-1185">Reference proteome</keyword>
<keyword evidence="4 6" id="KW-1133">Transmembrane helix</keyword>
<feature type="transmembrane region" description="Helical" evidence="6">
    <location>
        <begin position="15"/>
        <end position="36"/>
    </location>
</feature>
<feature type="transmembrane region" description="Helical" evidence="6">
    <location>
        <begin position="454"/>
        <end position="471"/>
    </location>
</feature>
<dbReference type="PANTHER" id="PTHR30250">
    <property type="entry name" value="PST FAMILY PREDICTED COLANIC ACID TRANSPORTER"/>
    <property type="match status" value="1"/>
</dbReference>
<organism evidence="7 8">
    <name type="scientific">Paraburkholderia kururiensis</name>
    <dbReference type="NCBI Taxonomy" id="984307"/>
    <lineage>
        <taxon>Bacteria</taxon>
        <taxon>Pseudomonadati</taxon>
        <taxon>Pseudomonadota</taxon>
        <taxon>Betaproteobacteria</taxon>
        <taxon>Burkholderiales</taxon>
        <taxon>Burkholderiaceae</taxon>
        <taxon>Paraburkholderia</taxon>
    </lineage>
</organism>
<dbReference type="Proteomes" id="UP001325479">
    <property type="component" value="Chromosome"/>
</dbReference>
<reference evidence="7 8" key="1">
    <citation type="submission" date="2023-12" db="EMBL/GenBank/DDBJ databases">
        <title>Genome sequencing and assembly of bacterial species from a model synthetic community.</title>
        <authorList>
            <person name="Hogle S.L."/>
        </authorList>
    </citation>
    <scope>NUCLEOTIDE SEQUENCE [LARGE SCALE GENOMIC DNA]</scope>
    <source>
        <strain evidence="7 8">HAMBI 2494</strain>
    </source>
</reference>
<evidence type="ECO:0000256" key="1">
    <source>
        <dbReference type="ARBA" id="ARBA00004651"/>
    </source>
</evidence>
<protein>
    <submittedName>
        <fullName evidence="7">Flippase</fullName>
    </submittedName>
</protein>
<evidence type="ECO:0000313" key="7">
    <source>
        <dbReference type="EMBL" id="WQD80309.1"/>
    </source>
</evidence>
<feature type="transmembrane region" description="Helical" evidence="6">
    <location>
        <begin position="225"/>
        <end position="245"/>
    </location>
</feature>
<dbReference type="RefSeq" id="WP_114814628.1">
    <property type="nucleotide sequence ID" value="NZ_CP139965.1"/>
</dbReference>
<name>A0ABZ0WSC7_9BURK</name>
<feature type="transmembrane region" description="Helical" evidence="6">
    <location>
        <begin position="163"/>
        <end position="183"/>
    </location>
</feature>
<feature type="transmembrane region" description="Helical" evidence="6">
    <location>
        <begin position="42"/>
        <end position="64"/>
    </location>
</feature>
<sequence>MKDAPQAPGFARNALFNLLGSVLPLAVALVTVPIYLHRIGDARYGVLVTVWMLQGYFGFFDLGLTRATSNQVARMGGAPHAERESLLWTAVVLNAAFGVLGAFVLYGVAGLALGHVFHMDASIRAEVVPALPFIACAVPMATLTGVFSGALEGIERFGPLNAVQFVGMLLYQTLPLAAALLFGPQLEHLILAAMVGSALTLLLLAVTVARVFPLRGAGGPARRHVRPLFGFGMWVTLTNLVSPLLEAADRFLIGSVLSANAVAYYTVPFNLATRLRLIPAVLCRTLFPRLSALATEHSSALAERAITGLAALITPVVVVGMLAMQPFLRLWVGAPFAAHASLVGEVLLAGVWINSLAHVAFDKLQAQGRPDVVARLHVAELVPFIALLWGAMHAFGLVGAAFAWSVRCAVDGVVLMWLAGYRGAFWRRLVAPVLTLAATFALIAAGGWPTWTATPAALLLVAVACLWAWRAEPLIADGVRRFATRLAGRTAQRRTS</sequence>
<evidence type="ECO:0000256" key="4">
    <source>
        <dbReference type="ARBA" id="ARBA00022989"/>
    </source>
</evidence>